<sequence>IQNALAGLDGNISPSPRQRRGRGQSFFKFRIVDRARIGLATSALQKRRSTTELPALCGPGGARIPDLVNANDALYQLSYGPARHENTLHHCRAAGNRTQSSRTRSARTTGILQPAIETAVQHLPQGRWLCRLCTLYDSNVRPHPCEGCALTN</sequence>
<evidence type="ECO:0000313" key="3">
    <source>
        <dbReference type="Proteomes" id="UP000033852"/>
    </source>
</evidence>
<proteinExistence type="predicted"/>
<protein>
    <submittedName>
        <fullName evidence="2">Uncharacterized protein</fullName>
    </submittedName>
</protein>
<gene>
    <name evidence="2" type="ORF">UY86_C0002G0110</name>
</gene>
<feature type="non-terminal residue" evidence="2">
    <location>
        <position position="1"/>
    </location>
</feature>
<dbReference type="EMBL" id="LCRR01000002">
    <property type="protein sequence ID" value="KKW38013.1"/>
    <property type="molecule type" value="Genomic_DNA"/>
</dbReference>
<reference evidence="2 3" key="1">
    <citation type="journal article" date="2015" name="Nature">
        <title>rRNA introns, odd ribosomes, and small enigmatic genomes across a large radiation of phyla.</title>
        <authorList>
            <person name="Brown C.T."/>
            <person name="Hug L.A."/>
            <person name="Thomas B.C."/>
            <person name="Sharon I."/>
            <person name="Castelle C.J."/>
            <person name="Singh A."/>
            <person name="Wilkins M.J."/>
            <person name="Williams K.H."/>
            <person name="Banfield J.F."/>
        </authorList>
    </citation>
    <scope>NUCLEOTIDE SEQUENCE [LARGE SCALE GENOMIC DNA]</scope>
</reference>
<comment type="caution">
    <text evidence="2">The sequence shown here is derived from an EMBL/GenBank/DDBJ whole genome shotgun (WGS) entry which is preliminary data.</text>
</comment>
<accession>A0A0G1Y3H0</accession>
<organism evidence="2 3">
    <name type="scientific">Candidatus Adlerbacteria bacterium GW2011_GWB1_54_7</name>
    <dbReference type="NCBI Taxonomy" id="1618607"/>
    <lineage>
        <taxon>Bacteria</taxon>
        <taxon>Candidatus Adleribacteriota</taxon>
    </lineage>
</organism>
<feature type="region of interest" description="Disordered" evidence="1">
    <location>
        <begin position="1"/>
        <end position="23"/>
    </location>
</feature>
<evidence type="ECO:0000256" key="1">
    <source>
        <dbReference type="SAM" id="MobiDB-lite"/>
    </source>
</evidence>
<name>A0A0G1Y3H0_9BACT</name>
<evidence type="ECO:0000313" key="2">
    <source>
        <dbReference type="EMBL" id="KKW38013.1"/>
    </source>
</evidence>
<dbReference type="Proteomes" id="UP000033852">
    <property type="component" value="Unassembled WGS sequence"/>
</dbReference>
<dbReference type="AlphaFoldDB" id="A0A0G1Y3H0"/>